<reference evidence="1" key="1">
    <citation type="submission" date="2022-01" db="EMBL/GenBank/DDBJ databases">
        <title>Genome Sequence Resource for Two Populations of Ditylenchus destructor, the Migratory Endoparasitic Phytonematode.</title>
        <authorList>
            <person name="Zhang H."/>
            <person name="Lin R."/>
            <person name="Xie B."/>
        </authorList>
    </citation>
    <scope>NUCLEOTIDE SEQUENCE</scope>
    <source>
        <strain evidence="1">BazhouSP</strain>
    </source>
</reference>
<dbReference type="Proteomes" id="UP001201812">
    <property type="component" value="Unassembled WGS sequence"/>
</dbReference>
<dbReference type="AlphaFoldDB" id="A0AAD4NJE2"/>
<comment type="caution">
    <text evidence="1">The sequence shown here is derived from an EMBL/GenBank/DDBJ whole genome shotgun (WGS) entry which is preliminary data.</text>
</comment>
<proteinExistence type="predicted"/>
<gene>
    <name evidence="1" type="ORF">DdX_01533</name>
</gene>
<protein>
    <submittedName>
        <fullName evidence="1">Uncharacterized protein</fullName>
    </submittedName>
</protein>
<organism evidence="1 2">
    <name type="scientific">Ditylenchus destructor</name>
    <dbReference type="NCBI Taxonomy" id="166010"/>
    <lineage>
        <taxon>Eukaryota</taxon>
        <taxon>Metazoa</taxon>
        <taxon>Ecdysozoa</taxon>
        <taxon>Nematoda</taxon>
        <taxon>Chromadorea</taxon>
        <taxon>Rhabditida</taxon>
        <taxon>Tylenchina</taxon>
        <taxon>Tylenchomorpha</taxon>
        <taxon>Sphaerularioidea</taxon>
        <taxon>Anguinidae</taxon>
        <taxon>Anguininae</taxon>
        <taxon>Ditylenchus</taxon>
    </lineage>
</organism>
<evidence type="ECO:0000313" key="1">
    <source>
        <dbReference type="EMBL" id="KAI1729301.1"/>
    </source>
</evidence>
<name>A0AAD4NJE2_9BILA</name>
<keyword evidence="2" id="KW-1185">Reference proteome</keyword>
<sequence length="762" mass="87337">MDGKWENIAKRNFYDNAFTDWMQVAKAYNSYQQKSIPLTEGSYRAQAAILNALLTHHLDFTTNKFLDTKAEIYLKQFDTLVARSSTLEKTGTLEELQRLVKCLLYARVGDYLMGWLKFQKKDGEDRTKHTGTLILALCAYALALEHVLKCPYINGKRQLDQNRSLLAIELYLLISKNIGEIVQMEELVMAMSNQKLSYLLLKRLSSSSPTKQSTEASFISSDISHRVANGWQFNSLEIEKYLPVAWQMNNTSHFFRRLIWILNQEEIAEFEHYPFLNNQLNNRLAICPKDLDEPCSPYNLTLMDMKIYLFRASRAVSLSSETTERDITFPWIFCPRPSVQQAHAWDSIIAVCTSSKLELSQTISLTNALEQIRLQTTVPWDKVNLAQTMTYLEKVSNDFLKTENSQAYVVYMELAERYANTVLLAVEQGGASGQSPGSMHTKTLFPPPSKVTSVVMDDEVSDQANIFLAKRLYEAQRYEEAKWRLMDVSQRNCYEESVTKIEKKYTLPNTSQSVQIQVTHQVTPQANRADAINLKPANMISSATMTTNMRDSDRELDRIQRALAKCVVHNKLLIKLFEVVPDSWEEEGTRKVDHEFKNYPAGHEPNQELNQVRRVLAKCVSHNKSLIKSFEAHSIPLKPLDLGSLNITTPPKLDNVQQLTRDLKVKFLQDRSQKQQICSAKFSTVNGAYKMEISKTDGRRIVYDFGADSLIHIISLLTVRLINLKVSGALQKPIFLTCMDPNDYNEILNVLNRSSYQQQNRY</sequence>
<dbReference type="EMBL" id="JAKKPZ010000001">
    <property type="protein sequence ID" value="KAI1729301.1"/>
    <property type="molecule type" value="Genomic_DNA"/>
</dbReference>
<accession>A0AAD4NJE2</accession>
<evidence type="ECO:0000313" key="2">
    <source>
        <dbReference type="Proteomes" id="UP001201812"/>
    </source>
</evidence>